<proteinExistence type="predicted"/>
<keyword evidence="3" id="KW-1185">Reference proteome</keyword>
<evidence type="ECO:0000313" key="2">
    <source>
        <dbReference type="EMBL" id="MCY9599719.1"/>
    </source>
</evidence>
<dbReference type="Proteomes" id="UP001527202">
    <property type="component" value="Unassembled WGS sequence"/>
</dbReference>
<comment type="caution">
    <text evidence="2">The sequence shown here is derived from an EMBL/GenBank/DDBJ whole genome shotgun (WGS) entry which is preliminary data.</text>
</comment>
<reference evidence="2 3" key="1">
    <citation type="submission" date="2022-05" db="EMBL/GenBank/DDBJ databases">
        <title>Genome Sequencing of Bee-Associated Microbes.</title>
        <authorList>
            <person name="Dunlap C."/>
        </authorList>
    </citation>
    <scope>NUCLEOTIDE SEQUENCE [LARGE SCALE GENOMIC DNA]</scope>
    <source>
        <strain evidence="2 3">NRRL B-23120</strain>
    </source>
</reference>
<feature type="compositionally biased region" description="Polar residues" evidence="1">
    <location>
        <begin position="83"/>
        <end position="93"/>
    </location>
</feature>
<accession>A0ABT4FRM5</accession>
<dbReference type="EMBL" id="JAMDMJ010000054">
    <property type="protein sequence ID" value="MCY9599719.1"/>
    <property type="molecule type" value="Genomic_DNA"/>
</dbReference>
<dbReference type="GeneID" id="95377382"/>
<evidence type="ECO:0000256" key="1">
    <source>
        <dbReference type="SAM" id="MobiDB-lite"/>
    </source>
</evidence>
<evidence type="ECO:0000313" key="3">
    <source>
        <dbReference type="Proteomes" id="UP001527202"/>
    </source>
</evidence>
<organism evidence="2 3">
    <name type="scientific">Paenibacillus chitinolyticus</name>
    <dbReference type="NCBI Taxonomy" id="79263"/>
    <lineage>
        <taxon>Bacteria</taxon>
        <taxon>Bacillati</taxon>
        <taxon>Bacillota</taxon>
        <taxon>Bacilli</taxon>
        <taxon>Bacillales</taxon>
        <taxon>Paenibacillaceae</taxon>
        <taxon>Paenibacillus</taxon>
    </lineage>
</organism>
<gene>
    <name evidence="2" type="ORF">M5X16_28640</name>
</gene>
<sequence length="93" mass="10790">MAVLSFLRNTYCRSIFVYGTDRFTPRDGCKGIREEYREPVKEYFAETYELSHLQAALESGWINQQEYEETAALFPEGNEEATPDQTSPPELKE</sequence>
<dbReference type="RefSeq" id="WP_174446839.1">
    <property type="nucleotide sequence ID" value="NZ_CP026520.1"/>
</dbReference>
<evidence type="ECO:0008006" key="4">
    <source>
        <dbReference type="Google" id="ProtNLM"/>
    </source>
</evidence>
<feature type="region of interest" description="Disordered" evidence="1">
    <location>
        <begin position="72"/>
        <end position="93"/>
    </location>
</feature>
<protein>
    <recommendedName>
        <fullName evidence="4">XkdX family protein</fullName>
    </recommendedName>
</protein>
<name>A0ABT4FRM5_9BACL</name>